<feature type="region of interest" description="Disordered" evidence="13">
    <location>
        <begin position="143"/>
        <end position="182"/>
    </location>
</feature>
<keyword evidence="7" id="KW-0347">Helicase</keyword>
<accession>A0A7S3QEP4</accession>
<dbReference type="GO" id="GO:0051536">
    <property type="term" value="F:iron-sulfur cluster binding"/>
    <property type="evidence" value="ECO:0007669"/>
    <property type="project" value="UniProtKB-KW"/>
</dbReference>
<keyword evidence="9" id="KW-0408">Iron</keyword>
<name>A0A7S3QEP4_9STRA</name>
<dbReference type="AlphaFoldDB" id="A0A7S3QEP4"/>
<dbReference type="GO" id="GO:0003678">
    <property type="term" value="F:DNA helicase activity"/>
    <property type="evidence" value="ECO:0007669"/>
    <property type="project" value="InterPro"/>
</dbReference>
<dbReference type="InterPro" id="IPR010614">
    <property type="entry name" value="RAD3-like_helicase_DEAD"/>
</dbReference>
<dbReference type="SMART" id="SM00491">
    <property type="entry name" value="HELICc2"/>
    <property type="match status" value="1"/>
</dbReference>
<feature type="compositionally biased region" description="Polar residues" evidence="13">
    <location>
        <begin position="143"/>
        <end position="157"/>
    </location>
</feature>
<dbReference type="PANTHER" id="PTHR11472">
    <property type="entry name" value="DNA REPAIR DEAD HELICASE RAD3/XP-D SUBFAMILY MEMBER"/>
    <property type="match status" value="1"/>
</dbReference>
<evidence type="ECO:0000256" key="10">
    <source>
        <dbReference type="ARBA" id="ARBA00023014"/>
    </source>
</evidence>
<dbReference type="GO" id="GO:0003677">
    <property type="term" value="F:DNA binding"/>
    <property type="evidence" value="ECO:0007669"/>
    <property type="project" value="InterPro"/>
</dbReference>
<feature type="compositionally biased region" description="Basic and acidic residues" evidence="13">
    <location>
        <begin position="1"/>
        <end position="21"/>
    </location>
</feature>
<evidence type="ECO:0000256" key="9">
    <source>
        <dbReference type="ARBA" id="ARBA00023004"/>
    </source>
</evidence>
<evidence type="ECO:0000256" key="8">
    <source>
        <dbReference type="ARBA" id="ARBA00022840"/>
    </source>
</evidence>
<evidence type="ECO:0000256" key="2">
    <source>
        <dbReference type="ARBA" id="ARBA00004123"/>
    </source>
</evidence>
<dbReference type="InterPro" id="IPR013020">
    <property type="entry name" value="Rad3/Chl1-like"/>
</dbReference>
<dbReference type="NCBIfam" id="TIGR00604">
    <property type="entry name" value="rad3"/>
    <property type="match status" value="1"/>
</dbReference>
<keyword evidence="6" id="KW-0378">Hydrolase</keyword>
<organism evidence="15">
    <name type="scientific">Chaetoceros debilis</name>
    <dbReference type="NCBI Taxonomy" id="122233"/>
    <lineage>
        <taxon>Eukaryota</taxon>
        <taxon>Sar</taxon>
        <taxon>Stramenopiles</taxon>
        <taxon>Ochrophyta</taxon>
        <taxon>Bacillariophyta</taxon>
        <taxon>Coscinodiscophyceae</taxon>
        <taxon>Chaetocerotophycidae</taxon>
        <taxon>Chaetocerotales</taxon>
        <taxon>Chaetocerotaceae</taxon>
        <taxon>Chaetoceros</taxon>
    </lineage>
</organism>
<dbReference type="Pfam" id="PF06733">
    <property type="entry name" value="DEAD_2"/>
    <property type="match status" value="1"/>
</dbReference>
<feature type="domain" description="Helicase ATP-binding" evidence="14">
    <location>
        <begin position="39"/>
        <end position="584"/>
    </location>
</feature>
<comment type="subcellular location">
    <subcellularLocation>
        <location evidence="2">Nucleus</location>
    </subcellularLocation>
</comment>
<gene>
    <name evidence="15" type="ORF">CDEB00056_LOCUS20131</name>
</gene>
<keyword evidence="11" id="KW-0413">Isomerase</keyword>
<keyword evidence="5" id="KW-0547">Nucleotide-binding</keyword>
<proteinExistence type="inferred from homology"/>
<dbReference type="GO" id="GO:0006139">
    <property type="term" value="P:nucleobase-containing compound metabolic process"/>
    <property type="evidence" value="ECO:0007669"/>
    <property type="project" value="InterPro"/>
</dbReference>
<protein>
    <recommendedName>
        <fullName evidence="14">Helicase ATP-binding domain-containing protein</fullName>
    </recommendedName>
</protein>
<evidence type="ECO:0000256" key="4">
    <source>
        <dbReference type="ARBA" id="ARBA00022723"/>
    </source>
</evidence>
<evidence type="ECO:0000259" key="14">
    <source>
        <dbReference type="PROSITE" id="PS51193"/>
    </source>
</evidence>
<keyword evidence="4" id="KW-0479">Metal-binding</keyword>
<feature type="region of interest" description="Disordered" evidence="13">
    <location>
        <begin position="295"/>
        <end position="321"/>
    </location>
</feature>
<dbReference type="Pfam" id="PF13307">
    <property type="entry name" value="Helicase_C_2"/>
    <property type="match status" value="1"/>
</dbReference>
<keyword evidence="12" id="KW-0539">Nucleus</keyword>
<comment type="cofactor">
    <cofactor evidence="1">
        <name>[4Fe-4S] cluster</name>
        <dbReference type="ChEBI" id="CHEBI:49883"/>
    </cofactor>
</comment>
<feature type="compositionally biased region" description="Basic and acidic residues" evidence="13">
    <location>
        <begin position="312"/>
        <end position="321"/>
    </location>
</feature>
<keyword evidence="10" id="KW-0411">Iron-sulfur</keyword>
<dbReference type="InterPro" id="IPR014013">
    <property type="entry name" value="Helic_SF1/SF2_ATP-bd_DinG/Rad3"/>
</dbReference>
<evidence type="ECO:0000256" key="6">
    <source>
        <dbReference type="ARBA" id="ARBA00022801"/>
    </source>
</evidence>
<feature type="region of interest" description="Disordered" evidence="13">
    <location>
        <begin position="1"/>
        <end position="36"/>
    </location>
</feature>
<evidence type="ECO:0000256" key="3">
    <source>
        <dbReference type="ARBA" id="ARBA00008435"/>
    </source>
</evidence>
<dbReference type="InterPro" id="IPR006554">
    <property type="entry name" value="Helicase-like_DEXD_c2"/>
</dbReference>
<dbReference type="GO" id="GO:0005634">
    <property type="term" value="C:nucleus"/>
    <property type="evidence" value="ECO:0007669"/>
    <property type="project" value="UniProtKB-SubCell"/>
</dbReference>
<comment type="similarity">
    <text evidence="3">Belongs to the DEAD box helicase family. DEAH subfamily. DDX11/CHL1 sub-subfamily.</text>
</comment>
<evidence type="ECO:0000256" key="1">
    <source>
        <dbReference type="ARBA" id="ARBA00001966"/>
    </source>
</evidence>
<evidence type="ECO:0000256" key="7">
    <source>
        <dbReference type="ARBA" id="ARBA00022806"/>
    </source>
</evidence>
<dbReference type="InterPro" id="IPR045028">
    <property type="entry name" value="DinG/Rad3-like"/>
</dbReference>
<dbReference type="InterPro" id="IPR006555">
    <property type="entry name" value="ATP-dep_Helicase_C"/>
</dbReference>
<dbReference type="PROSITE" id="PS51193">
    <property type="entry name" value="HELICASE_ATP_BIND_2"/>
    <property type="match status" value="1"/>
</dbReference>
<evidence type="ECO:0000256" key="12">
    <source>
        <dbReference type="ARBA" id="ARBA00023242"/>
    </source>
</evidence>
<dbReference type="PANTHER" id="PTHR11472:SF41">
    <property type="entry name" value="ATP-DEPENDENT DNA HELICASE DDX11-RELATED"/>
    <property type="match status" value="1"/>
</dbReference>
<dbReference type="InterPro" id="IPR027417">
    <property type="entry name" value="P-loop_NTPase"/>
</dbReference>
<keyword evidence="8" id="KW-0067">ATP-binding</keyword>
<dbReference type="GO" id="GO:0005524">
    <property type="term" value="F:ATP binding"/>
    <property type="evidence" value="ECO:0007669"/>
    <property type="project" value="UniProtKB-KW"/>
</dbReference>
<dbReference type="GO" id="GO:0034085">
    <property type="term" value="P:establishment of sister chromatid cohesion"/>
    <property type="evidence" value="ECO:0007669"/>
    <property type="project" value="TreeGrafter"/>
</dbReference>
<evidence type="ECO:0000256" key="11">
    <source>
        <dbReference type="ARBA" id="ARBA00023235"/>
    </source>
</evidence>
<evidence type="ECO:0000256" key="5">
    <source>
        <dbReference type="ARBA" id="ARBA00022741"/>
    </source>
</evidence>
<evidence type="ECO:0000313" key="15">
    <source>
        <dbReference type="EMBL" id="CAE0475278.1"/>
    </source>
</evidence>
<dbReference type="SMART" id="SM00488">
    <property type="entry name" value="DEXDc2"/>
    <property type="match status" value="1"/>
</dbReference>
<dbReference type="GO" id="GO:0016818">
    <property type="term" value="F:hydrolase activity, acting on acid anhydrides, in phosphorus-containing anhydrides"/>
    <property type="evidence" value="ECO:0007669"/>
    <property type="project" value="InterPro"/>
</dbReference>
<sequence length="1043" mass="115863">MEMSARDGRKLRQETAVEGRKGGIITSTSTDEHKYPTSSTIPFPFASGPYACQAALMDAMLDTLKLVDENDECDHDPVVGTTRKEHKANIMMLESPTGTGKSLSLACASLAWLKYREQCDLNALTQPSKEDKLLADTGNKISTKVDSSSASARPNNKNKPDWLYDWTPPDQVAKEQEKKRQTKACLERAASARGALEKDLNSIRKQLKHQRLLDGYAYAASSSSNIGKQELIRKAREHIVKKAMIDARSKGRIKGCSIRRKSDVSVGKKRPRTTNNEDEDDSMYCLSAYHSDDENTNNKKFDYNSSDDDDTNSVKDGEGKQRFKSKVASLINGGNLDGSGENKLKYQHQVNKINSRSDDVDAMTVGGVTPGSGIRKIVYAARTHSQLSQFVGEIKRTKWGKANDVRVIALGGRRLLCGNREVTESRSGGRKRSEAIITEKCLDIQKSSKLSCPLLTKDDYAIPTLSMHMLAEPSDIEDLAGLGEASKTCSYYASRESIKAAEVVVVPYNTLLSKSARDAVGLSLKKSLVIIDESHNIPEALRSLSSCTMTASAIDGAMIQLTNYVKKYSSRLAGRNIFYLGQIRRFLTSSAKYLRSGRNRNSGVKMNKEMVTATDLLFTLKLDNLNLFNILRYLERSGLSQKLHGFTNASAEYKSIEVDTSPNFVSKHISQMSVVETFLRCLTSSQQEGRVIIEIPEEGANKVDTGSRDSVQSIANFRYLLLDPSTEFKNIRQEAHAIVLAGGTLRPFTHIATELLGSDKELVKKTNEVEKSISCSNDNTAQSAISMLLTTFTCGHVVPAQNVLMTCLSKGPSGVKLDFRHSSRCLDSTCRELGETVIKVIEEIPHGMVIFLPSYSYEAFLINKWKSTGIFKRILEKKKIFREPKSAKDVESTLQLYSKKASSAQGALMFCVVGGKMSEGINFANEMARGVMIVGLPYADITDIVLKTKMNLLDKEFQEERASISGSDYYQNLCMRNVNQSIGRAIRHANDYAAIILVDRRYESDPRVWRDLPAWLREGRKKSEGTFAGCKRSIKMFFNSFVN</sequence>
<evidence type="ECO:0000256" key="13">
    <source>
        <dbReference type="SAM" id="MobiDB-lite"/>
    </source>
</evidence>
<dbReference type="GO" id="GO:0046872">
    <property type="term" value="F:metal ion binding"/>
    <property type="evidence" value="ECO:0007669"/>
    <property type="project" value="UniProtKB-KW"/>
</dbReference>
<dbReference type="Gene3D" id="3.40.50.300">
    <property type="entry name" value="P-loop containing nucleotide triphosphate hydrolases"/>
    <property type="match status" value="3"/>
</dbReference>
<reference evidence="15" key="1">
    <citation type="submission" date="2021-01" db="EMBL/GenBank/DDBJ databases">
        <authorList>
            <person name="Corre E."/>
            <person name="Pelletier E."/>
            <person name="Niang G."/>
            <person name="Scheremetjew M."/>
            <person name="Finn R."/>
            <person name="Kale V."/>
            <person name="Holt S."/>
            <person name="Cochrane G."/>
            <person name="Meng A."/>
            <person name="Brown T."/>
            <person name="Cohen L."/>
        </authorList>
    </citation>
    <scope>NUCLEOTIDE SEQUENCE</scope>
    <source>
        <strain evidence="15">MM31A-1</strain>
    </source>
</reference>
<feature type="region of interest" description="Disordered" evidence="13">
    <location>
        <begin position="256"/>
        <end position="283"/>
    </location>
</feature>
<dbReference type="EMBL" id="HBIO01026209">
    <property type="protein sequence ID" value="CAE0475278.1"/>
    <property type="molecule type" value="Transcribed_RNA"/>
</dbReference>
<dbReference type="CDD" id="cd18788">
    <property type="entry name" value="SF2_C_XPD"/>
    <property type="match status" value="1"/>
</dbReference>